<protein>
    <recommendedName>
        <fullName evidence="6 7">Large ribosomal subunit protein uL3</fullName>
    </recommendedName>
</protein>
<evidence type="ECO:0000256" key="5">
    <source>
        <dbReference type="ARBA" id="ARBA00023274"/>
    </source>
</evidence>
<proteinExistence type="inferred from homology"/>
<dbReference type="GO" id="GO:0022625">
    <property type="term" value="C:cytosolic large ribosomal subunit"/>
    <property type="evidence" value="ECO:0007669"/>
    <property type="project" value="TreeGrafter"/>
</dbReference>
<dbReference type="PANTHER" id="PTHR11229:SF16">
    <property type="entry name" value="LARGE RIBOSOMAL SUBUNIT PROTEIN UL3C"/>
    <property type="match status" value="1"/>
</dbReference>
<dbReference type="NCBIfam" id="TIGR03625">
    <property type="entry name" value="L3_bact"/>
    <property type="match status" value="1"/>
</dbReference>
<dbReference type="Gene3D" id="3.30.160.810">
    <property type="match status" value="1"/>
</dbReference>
<keyword evidence="5 7" id="KW-0687">Ribonucleoprotein</keyword>
<dbReference type="HAMAP" id="MF_01325_B">
    <property type="entry name" value="Ribosomal_uL3_B"/>
    <property type="match status" value="1"/>
</dbReference>
<dbReference type="GO" id="GO:0003735">
    <property type="term" value="F:structural constituent of ribosome"/>
    <property type="evidence" value="ECO:0007669"/>
    <property type="project" value="UniProtKB-UniRule"/>
</dbReference>
<reference evidence="9 10" key="1">
    <citation type="journal article" date="2016" name="Nat. Commun.">
        <title>Thousands of microbial genomes shed light on interconnected biogeochemical processes in an aquifer system.</title>
        <authorList>
            <person name="Anantharaman K."/>
            <person name="Brown C.T."/>
            <person name="Hug L.A."/>
            <person name="Sharon I."/>
            <person name="Castelle C.J."/>
            <person name="Probst A.J."/>
            <person name="Thomas B.C."/>
            <person name="Singh A."/>
            <person name="Wilkins M.J."/>
            <person name="Karaoz U."/>
            <person name="Brodie E.L."/>
            <person name="Williams K.H."/>
            <person name="Hubbard S.S."/>
            <person name="Banfield J.F."/>
        </authorList>
    </citation>
    <scope>NUCLEOTIDE SEQUENCE [LARGE SCALE GENOMIC DNA]</scope>
</reference>
<dbReference type="InterPro" id="IPR000597">
    <property type="entry name" value="Ribosomal_uL3"/>
</dbReference>
<dbReference type="FunFam" id="2.40.30.10:FF:000065">
    <property type="entry name" value="50S ribosomal protein L3, chloroplastic"/>
    <property type="match status" value="1"/>
</dbReference>
<dbReference type="SUPFAM" id="SSF50447">
    <property type="entry name" value="Translation proteins"/>
    <property type="match status" value="1"/>
</dbReference>
<comment type="subunit">
    <text evidence="7">Part of the 50S ribosomal subunit. Forms a cluster with proteins L14 and L19.</text>
</comment>
<comment type="caution">
    <text evidence="9">The sequence shown here is derived from an EMBL/GenBank/DDBJ whole genome shotgun (WGS) entry which is preliminary data.</text>
</comment>
<accession>A0A1F4R4T2</accession>
<dbReference type="GO" id="GO:0006412">
    <property type="term" value="P:translation"/>
    <property type="evidence" value="ECO:0007669"/>
    <property type="project" value="UniProtKB-UniRule"/>
</dbReference>
<name>A0A1F4R4T2_UNCSA</name>
<evidence type="ECO:0000256" key="8">
    <source>
        <dbReference type="SAM" id="MobiDB-lite"/>
    </source>
</evidence>
<dbReference type="InterPro" id="IPR009000">
    <property type="entry name" value="Transl_B-barrel_sf"/>
</dbReference>
<dbReference type="Pfam" id="PF00297">
    <property type="entry name" value="Ribosomal_L3"/>
    <property type="match status" value="1"/>
</dbReference>
<keyword evidence="2 7" id="KW-0699">rRNA-binding</keyword>
<gene>
    <name evidence="7" type="primary">rplC</name>
    <name evidence="9" type="ORF">A3H38_00835</name>
</gene>
<dbReference type="Proteomes" id="UP000176938">
    <property type="component" value="Unassembled WGS sequence"/>
</dbReference>
<evidence type="ECO:0000313" key="10">
    <source>
        <dbReference type="Proteomes" id="UP000176938"/>
    </source>
</evidence>
<dbReference type="Gene3D" id="2.40.30.10">
    <property type="entry name" value="Translation factors"/>
    <property type="match status" value="1"/>
</dbReference>
<evidence type="ECO:0000256" key="2">
    <source>
        <dbReference type="ARBA" id="ARBA00022730"/>
    </source>
</evidence>
<comment type="function">
    <text evidence="7">One of the primary rRNA binding proteins, it binds directly near the 3'-end of the 23S rRNA, where it nucleates assembly of the 50S subunit.</text>
</comment>
<organism evidence="9 10">
    <name type="scientific">candidate division WOR-1 bacterium RIFCSPLOWO2_02_FULL_46_20</name>
    <dbReference type="NCBI Taxonomy" id="1802567"/>
    <lineage>
        <taxon>Bacteria</taxon>
        <taxon>Bacillati</taxon>
        <taxon>Saganbacteria</taxon>
    </lineage>
</organism>
<evidence type="ECO:0000256" key="7">
    <source>
        <dbReference type="HAMAP-Rule" id="MF_01325"/>
    </source>
</evidence>
<dbReference type="EMBL" id="METP01000058">
    <property type="protein sequence ID" value="OGC03275.1"/>
    <property type="molecule type" value="Genomic_DNA"/>
</dbReference>
<dbReference type="FunFam" id="3.30.160.810:FF:000001">
    <property type="entry name" value="50S ribosomal protein L3"/>
    <property type="match status" value="1"/>
</dbReference>
<dbReference type="PANTHER" id="PTHR11229">
    <property type="entry name" value="50S RIBOSOMAL PROTEIN L3"/>
    <property type="match status" value="1"/>
</dbReference>
<keyword evidence="3 7" id="KW-0694">RNA-binding</keyword>
<sequence>MMDNLLGKKIGMTQIFDESGNMVPVTVIEAGPCVVTQLKTKETDGYNAIQVGFGQNKKLNKPMKGHLKESQARYLREFRNENTGGIQVGQEIKVEIFSPGDMLVISGITIGKGFAGNIKRHHHARGPMSHGSKSHRITGSIGAGTTPGRVFKGLSMPGRMGAVRASVKSIKVVRVDAEKNLLLVKGTVPGKKGNLVSIKRTQVAKLVAFDKQTEKKAEKKADKKAEAKA</sequence>
<evidence type="ECO:0000256" key="1">
    <source>
        <dbReference type="ARBA" id="ARBA00006540"/>
    </source>
</evidence>
<evidence type="ECO:0000256" key="3">
    <source>
        <dbReference type="ARBA" id="ARBA00022884"/>
    </source>
</evidence>
<evidence type="ECO:0000313" key="9">
    <source>
        <dbReference type="EMBL" id="OGC03275.1"/>
    </source>
</evidence>
<dbReference type="GO" id="GO:0019843">
    <property type="term" value="F:rRNA binding"/>
    <property type="evidence" value="ECO:0007669"/>
    <property type="project" value="UniProtKB-UniRule"/>
</dbReference>
<dbReference type="AlphaFoldDB" id="A0A1F4R4T2"/>
<feature type="region of interest" description="Disordered" evidence="8">
    <location>
        <begin position="122"/>
        <end position="143"/>
    </location>
</feature>
<dbReference type="InterPro" id="IPR019927">
    <property type="entry name" value="Ribosomal_uL3_bac/org-type"/>
</dbReference>
<keyword evidence="4 7" id="KW-0689">Ribosomal protein</keyword>
<evidence type="ECO:0000256" key="6">
    <source>
        <dbReference type="ARBA" id="ARBA00035243"/>
    </source>
</evidence>
<comment type="similarity">
    <text evidence="1 7">Belongs to the universal ribosomal protein uL3 family.</text>
</comment>
<evidence type="ECO:0000256" key="4">
    <source>
        <dbReference type="ARBA" id="ARBA00022980"/>
    </source>
</evidence>